<dbReference type="GO" id="GO:0004708">
    <property type="term" value="F:MAP kinase kinase activity"/>
    <property type="evidence" value="ECO:0007669"/>
    <property type="project" value="UniProtKB-EC"/>
</dbReference>
<evidence type="ECO:0000256" key="10">
    <source>
        <dbReference type="SAM" id="MobiDB-lite"/>
    </source>
</evidence>
<comment type="catalytic activity">
    <reaction evidence="9">
        <text>L-tyrosyl-[protein] + ATP = O-phospho-L-tyrosyl-[protein] + ADP + H(+)</text>
        <dbReference type="Rhea" id="RHEA:10596"/>
        <dbReference type="Rhea" id="RHEA-COMP:10136"/>
        <dbReference type="Rhea" id="RHEA-COMP:20101"/>
        <dbReference type="ChEBI" id="CHEBI:15378"/>
        <dbReference type="ChEBI" id="CHEBI:30616"/>
        <dbReference type="ChEBI" id="CHEBI:46858"/>
        <dbReference type="ChEBI" id="CHEBI:61978"/>
        <dbReference type="ChEBI" id="CHEBI:456216"/>
        <dbReference type="EC" id="2.7.12.2"/>
    </reaction>
</comment>
<evidence type="ECO:0000313" key="14">
    <source>
        <dbReference type="Proteomes" id="UP000030747"/>
    </source>
</evidence>
<proteinExistence type="inferred from homology"/>
<dbReference type="VEuPathDB" id="ToxoDB:ETH_00027695"/>
<evidence type="ECO:0000313" key="13">
    <source>
        <dbReference type="EMBL" id="CDJ37298.1"/>
    </source>
</evidence>
<evidence type="ECO:0000256" key="11">
    <source>
        <dbReference type="SAM" id="SignalP"/>
    </source>
</evidence>
<name>U6KPB8_EIMTE</name>
<dbReference type="PANTHER" id="PTHR48013">
    <property type="entry name" value="DUAL SPECIFICITY MITOGEN-ACTIVATED PROTEIN KINASE KINASE 5-RELATED"/>
    <property type="match status" value="1"/>
</dbReference>
<evidence type="ECO:0000259" key="12">
    <source>
        <dbReference type="PROSITE" id="PS50011"/>
    </source>
</evidence>
<dbReference type="Proteomes" id="UP000030747">
    <property type="component" value="Unassembled WGS sequence"/>
</dbReference>
<dbReference type="SMART" id="SM00220">
    <property type="entry name" value="S_TKc"/>
    <property type="match status" value="1"/>
</dbReference>
<protein>
    <recommendedName>
        <fullName evidence="6">mitogen-activated protein kinase kinase</fullName>
        <ecNumber evidence="6">2.7.12.2</ecNumber>
    </recommendedName>
</protein>
<comment type="similarity">
    <text evidence="5">Belongs to the protein kinase superfamily. STE Ser/Thr protein kinase family. MAP kinase kinase subfamily.</text>
</comment>
<dbReference type="InterPro" id="IPR000719">
    <property type="entry name" value="Prot_kinase_dom"/>
</dbReference>
<dbReference type="AlphaFoldDB" id="U6KPB8"/>
<dbReference type="PANTHER" id="PTHR48013:SF9">
    <property type="entry name" value="DUAL SPECIFICITY MITOGEN-ACTIVATED PROTEIN KINASE KINASE 5"/>
    <property type="match status" value="1"/>
</dbReference>
<dbReference type="OrthoDB" id="333676at2759"/>
<evidence type="ECO:0000256" key="3">
    <source>
        <dbReference type="ARBA" id="ARBA00022777"/>
    </source>
</evidence>
<dbReference type="Gene3D" id="1.10.510.10">
    <property type="entry name" value="Transferase(Phosphotransferase) domain 1"/>
    <property type="match status" value="1"/>
</dbReference>
<keyword evidence="11" id="KW-0732">Signal</keyword>
<dbReference type="Pfam" id="PF00069">
    <property type="entry name" value="Pkinase"/>
    <property type="match status" value="1"/>
</dbReference>
<comment type="catalytic activity">
    <reaction evidence="8">
        <text>L-threonyl-[protein] + ATP = O-phospho-L-threonyl-[protein] + ADP + H(+)</text>
        <dbReference type="Rhea" id="RHEA:46608"/>
        <dbReference type="Rhea" id="RHEA-COMP:11060"/>
        <dbReference type="Rhea" id="RHEA-COMP:11605"/>
        <dbReference type="ChEBI" id="CHEBI:15378"/>
        <dbReference type="ChEBI" id="CHEBI:30013"/>
        <dbReference type="ChEBI" id="CHEBI:30616"/>
        <dbReference type="ChEBI" id="CHEBI:61977"/>
        <dbReference type="ChEBI" id="CHEBI:456216"/>
        <dbReference type="EC" id="2.7.12.2"/>
    </reaction>
</comment>
<dbReference type="GO" id="GO:0005524">
    <property type="term" value="F:ATP binding"/>
    <property type="evidence" value="ECO:0007669"/>
    <property type="project" value="UniProtKB-KW"/>
</dbReference>
<dbReference type="EC" id="2.7.12.2" evidence="6"/>
<feature type="compositionally biased region" description="Basic and acidic residues" evidence="10">
    <location>
        <begin position="183"/>
        <end position="196"/>
    </location>
</feature>
<evidence type="ECO:0000256" key="7">
    <source>
        <dbReference type="ARBA" id="ARBA00049014"/>
    </source>
</evidence>
<feature type="chain" id="PRO_5004671789" description="mitogen-activated protein kinase kinase" evidence="11">
    <location>
        <begin position="19"/>
        <end position="609"/>
    </location>
</feature>
<feature type="region of interest" description="Disordered" evidence="10">
    <location>
        <begin position="168"/>
        <end position="196"/>
    </location>
</feature>
<organism evidence="13 14">
    <name type="scientific">Eimeria tenella</name>
    <name type="common">Coccidian parasite</name>
    <dbReference type="NCBI Taxonomy" id="5802"/>
    <lineage>
        <taxon>Eukaryota</taxon>
        <taxon>Sar</taxon>
        <taxon>Alveolata</taxon>
        <taxon>Apicomplexa</taxon>
        <taxon>Conoidasida</taxon>
        <taxon>Coccidia</taxon>
        <taxon>Eucoccidiorida</taxon>
        <taxon>Eimeriorina</taxon>
        <taxon>Eimeriidae</taxon>
        <taxon>Eimeria</taxon>
    </lineage>
</organism>
<evidence type="ECO:0000256" key="4">
    <source>
        <dbReference type="ARBA" id="ARBA00022840"/>
    </source>
</evidence>
<sequence length="609" mass="65485">MKTAIFWVAAAAPALVSSLQLHARLSDDANLSSVALLEEKSPQALLQMDRLRHLAPRARLVRELGRRINQGSGADGLPEGAKSSENNAWPNQVGRTSADAVLQSRLARRTAAAASPQLGGQSRLLEPSSAAAHKPVFARRLISSPQKHQFPPFQGSGAGLRRTGAIRLSSTSAKASASEEAQPEQKEATPPLTKERREALQKEVVDAVAHNTKVLRLERQKRPSSLFRQEVERSVRRALKYMCPGNTEDGTIILTNVRDITTGDLAFHSVAMKVGPALGVGGAGLVLLLEVLSDNAASALGAKQLAAKITYFPVPNPSPSPAELRHANHMIEDITASEINSVRRLVLAAAQNLTEGARVSTKDVAQENGWAMPLFEAYVGSSRRRPQHHGGHMIGAKVILSQLMLGDGHSLGLPSGKGEPYLAPSLEARELFCKELILSVARMHELGHCHMDIKPENVLISPSGKPRLSDFGMVGRSGENRACYNGTIMFMDPFTASCAIREGRLPLSTTYDAWALGATAYVFLTGGQMPYKINPGENLLKQLASMDITNQGARAKLTSLVKGDTLEDPTVKLLELGVSSKMAHAVGSMLHRDKNKRSSVTGVAKAFQD</sequence>
<comment type="catalytic activity">
    <reaction evidence="7">
        <text>L-seryl-[protein] + ATP = O-phospho-L-seryl-[protein] + ADP + H(+)</text>
        <dbReference type="Rhea" id="RHEA:17989"/>
        <dbReference type="Rhea" id="RHEA-COMP:9863"/>
        <dbReference type="Rhea" id="RHEA-COMP:11604"/>
        <dbReference type="ChEBI" id="CHEBI:15378"/>
        <dbReference type="ChEBI" id="CHEBI:29999"/>
        <dbReference type="ChEBI" id="CHEBI:30616"/>
        <dbReference type="ChEBI" id="CHEBI:83421"/>
        <dbReference type="ChEBI" id="CHEBI:456216"/>
        <dbReference type="EC" id="2.7.12.2"/>
    </reaction>
</comment>
<evidence type="ECO:0000256" key="1">
    <source>
        <dbReference type="ARBA" id="ARBA00022679"/>
    </source>
</evidence>
<dbReference type="PROSITE" id="PS50011">
    <property type="entry name" value="PROTEIN_KINASE_DOM"/>
    <property type="match status" value="1"/>
</dbReference>
<dbReference type="GeneID" id="25254632"/>
<gene>
    <name evidence="13" type="ORF">ETH_00027695</name>
</gene>
<evidence type="ECO:0000256" key="5">
    <source>
        <dbReference type="ARBA" id="ARBA00038035"/>
    </source>
</evidence>
<dbReference type="SUPFAM" id="SSF56112">
    <property type="entry name" value="Protein kinase-like (PK-like)"/>
    <property type="match status" value="1"/>
</dbReference>
<feature type="compositionally biased region" description="Polar residues" evidence="10">
    <location>
        <begin position="83"/>
        <end position="94"/>
    </location>
</feature>
<keyword evidence="4" id="KW-0067">ATP-binding</keyword>
<evidence type="ECO:0000256" key="9">
    <source>
        <dbReference type="ARBA" id="ARBA00051693"/>
    </source>
</evidence>
<evidence type="ECO:0000256" key="6">
    <source>
        <dbReference type="ARBA" id="ARBA00038999"/>
    </source>
</evidence>
<dbReference type="VEuPathDB" id="ToxoDB:ETH2_1303500"/>
<feature type="domain" description="Protein kinase" evidence="12">
    <location>
        <begin position="272"/>
        <end position="609"/>
    </location>
</feature>
<keyword evidence="14" id="KW-1185">Reference proteome</keyword>
<feature type="compositionally biased region" description="Low complexity" evidence="10">
    <location>
        <begin position="169"/>
        <end position="180"/>
    </location>
</feature>
<keyword evidence="3" id="KW-0418">Kinase</keyword>
<feature type="region of interest" description="Disordered" evidence="10">
    <location>
        <begin position="69"/>
        <end position="94"/>
    </location>
</feature>
<evidence type="ECO:0000256" key="2">
    <source>
        <dbReference type="ARBA" id="ARBA00022741"/>
    </source>
</evidence>
<keyword evidence="2" id="KW-0547">Nucleotide-binding</keyword>
<reference evidence="13" key="2">
    <citation type="submission" date="2013-10" db="EMBL/GenBank/DDBJ databases">
        <authorList>
            <person name="Aslett M."/>
        </authorList>
    </citation>
    <scope>NUCLEOTIDE SEQUENCE [LARGE SCALE GENOMIC DNA]</scope>
    <source>
        <strain evidence="13">Houghton</strain>
    </source>
</reference>
<dbReference type="InterPro" id="IPR011009">
    <property type="entry name" value="Kinase-like_dom_sf"/>
</dbReference>
<dbReference type="EMBL" id="HG673752">
    <property type="protein sequence ID" value="CDJ37298.1"/>
    <property type="molecule type" value="Genomic_DNA"/>
</dbReference>
<reference evidence="13" key="1">
    <citation type="submission" date="2013-10" db="EMBL/GenBank/DDBJ databases">
        <title>Genomic analysis of the causative agents of coccidiosis in chickens.</title>
        <authorList>
            <person name="Reid A.J."/>
            <person name="Blake D."/>
            <person name="Billington K."/>
            <person name="Browne H."/>
            <person name="Dunn M."/>
            <person name="Hung S."/>
            <person name="Kawahara F."/>
            <person name="Miranda-Saavedra D."/>
            <person name="Mourier T."/>
            <person name="Nagra H."/>
            <person name="Otto T.D."/>
            <person name="Rawlings N."/>
            <person name="Sanchez A."/>
            <person name="Sanders M."/>
            <person name="Subramaniam C."/>
            <person name="Tay Y."/>
            <person name="Dear P."/>
            <person name="Doerig C."/>
            <person name="Gruber A."/>
            <person name="Parkinson J."/>
            <person name="Shirley M."/>
            <person name="Wan K.L."/>
            <person name="Berriman M."/>
            <person name="Tomley F."/>
            <person name="Pain A."/>
        </authorList>
    </citation>
    <scope>NUCLEOTIDE SEQUENCE [LARGE SCALE GENOMIC DNA]</scope>
    <source>
        <strain evidence="13">Houghton</strain>
    </source>
</reference>
<accession>U6KPB8</accession>
<keyword evidence="1" id="KW-0808">Transferase</keyword>
<feature type="signal peptide" evidence="11">
    <location>
        <begin position="1"/>
        <end position="18"/>
    </location>
</feature>
<dbReference type="RefSeq" id="XP_013228136.1">
    <property type="nucleotide sequence ID" value="XM_013372682.1"/>
</dbReference>
<evidence type="ECO:0000256" key="8">
    <source>
        <dbReference type="ARBA" id="ARBA00049299"/>
    </source>
</evidence>